<proteinExistence type="predicted"/>
<keyword evidence="1" id="KW-0436">Ligase</keyword>
<comment type="caution">
    <text evidence="1">The sequence shown here is derived from an EMBL/GenBank/DDBJ whole genome shotgun (WGS) entry which is preliminary data.</text>
</comment>
<dbReference type="EMBL" id="QTSX02000085">
    <property type="protein sequence ID" value="KAJ9088842.1"/>
    <property type="molecule type" value="Genomic_DNA"/>
</dbReference>
<protein>
    <submittedName>
        <fullName evidence="1">Diphthine--ammonia ligase, variant 2</fullName>
        <ecNumber evidence="1">6.3.1.14</ecNumber>
    </submittedName>
</protein>
<gene>
    <name evidence="1" type="primary">DPH6</name>
    <name evidence="1" type="ORF">DSO57_1019119</name>
</gene>
<accession>A0ACC2UPX5</accession>
<evidence type="ECO:0000313" key="1">
    <source>
        <dbReference type="EMBL" id="KAJ9088842.1"/>
    </source>
</evidence>
<name>A0ACC2UPX5_9FUNG</name>
<organism evidence="1 2">
    <name type="scientific">Entomophthora muscae</name>
    <dbReference type="NCBI Taxonomy" id="34485"/>
    <lineage>
        <taxon>Eukaryota</taxon>
        <taxon>Fungi</taxon>
        <taxon>Fungi incertae sedis</taxon>
        <taxon>Zoopagomycota</taxon>
        <taxon>Entomophthoromycotina</taxon>
        <taxon>Entomophthoromycetes</taxon>
        <taxon>Entomophthorales</taxon>
        <taxon>Entomophthoraceae</taxon>
        <taxon>Entomophthora</taxon>
    </lineage>
</organism>
<reference evidence="1" key="1">
    <citation type="submission" date="2022-04" db="EMBL/GenBank/DDBJ databases">
        <title>Genome of the entomopathogenic fungus Entomophthora muscae.</title>
        <authorList>
            <person name="Elya C."/>
            <person name="Lovett B.R."/>
            <person name="Lee E."/>
            <person name="Macias A.M."/>
            <person name="Hajek A.E."/>
            <person name="De Bivort B.L."/>
            <person name="Kasson M.T."/>
            <person name="De Fine Licht H.H."/>
            <person name="Stajich J.E."/>
        </authorList>
    </citation>
    <scope>NUCLEOTIDE SEQUENCE</scope>
    <source>
        <strain evidence="1">Berkeley</strain>
    </source>
</reference>
<keyword evidence="2" id="KW-1185">Reference proteome</keyword>
<evidence type="ECO:0000313" key="2">
    <source>
        <dbReference type="Proteomes" id="UP001165960"/>
    </source>
</evidence>
<dbReference type="Proteomes" id="UP001165960">
    <property type="component" value="Unassembled WGS sequence"/>
</dbReference>
<dbReference type="EC" id="6.3.1.14" evidence="1"/>
<sequence>MKVVALISGGKDSCFNMMECVKNGHEIVALANLHPPESSDKHEMDSYMYQTVGHDVILSYADCMGLPLFRQAIDGSPLNQDMNYEVTENDETEDLYKLLSRIKEVHPDIEGVSVGAIFSSYQSIRVENICKRLDLTSLAFLWQREQEALLQDMIDSGLEAILIKVAAMG</sequence>